<dbReference type="InterPro" id="IPR023753">
    <property type="entry name" value="FAD/NAD-binding_dom"/>
</dbReference>
<dbReference type="EMBL" id="LCYG01000023">
    <property type="protein sequence ID" value="KLK93013.1"/>
    <property type="molecule type" value="Genomic_DNA"/>
</dbReference>
<comment type="caution">
    <text evidence="4">The sequence shown here is derived from an EMBL/GenBank/DDBJ whole genome shotgun (WGS) entry which is preliminary data.</text>
</comment>
<sequence>MSDILRPLIVGAGPAGIRAAQTLVGAGIRPIVVDEAPSGGGQIYRQRIVPDERSPQDLYGSEAAKATALHETFAQIRDRIDYLPETLVWNVRDKAADVATGNRTRRIDFSHLILATGATDRVLPFHGWTTPGVFTLGGSQIALKSQGCAIGEQVVFLGSGPLLYLVAWQYVKAGAGVAAVLDTAPFSAKFHLLRGLLAQPAVVLRGFRYAAELMARGVPVHFGVQPVRIEGKARVEGIVWRERGKERRLACDAVGYGFALRSETQLGDLAGCRFIFDARDRAWRPECDMAGRTSVPGIYIAGDGAGIAGADAAELAGERVGLILLEDAGFSVDRTRISVLERRLAAIHRFRDVLEAAFPFPDPWAGSIADDVTLCRCEEISVGHVRAAVRDQGVFELNRLKALTRVGMGRCQGRMCGSAAAEVLATACNQSLDSVGRLRAQPPIKPLPLEIAADGEAA</sequence>
<evidence type="ECO:0000313" key="5">
    <source>
        <dbReference type="Proteomes" id="UP000035489"/>
    </source>
</evidence>
<protein>
    <submittedName>
        <fullName evidence="4">(2Fe-2S)-binding protein</fullName>
    </submittedName>
</protein>
<reference evidence="4 5" key="1">
    <citation type="submission" date="2015-05" db="EMBL/GenBank/DDBJ databases">
        <title>Draft genome sequence of Microvirga vignae strain BR3299, a novel nitrogen fixing bacteria isolated from Brazil semi-aired region.</title>
        <authorList>
            <person name="Zilli J.E."/>
            <person name="Passos S.R."/>
            <person name="Leite J."/>
            <person name="Baldani J.I."/>
            <person name="Xavier G.R."/>
            <person name="Rumjaneck N.G."/>
            <person name="Simoes-Araujo J.L."/>
        </authorList>
    </citation>
    <scope>NUCLEOTIDE SEQUENCE [LARGE SCALE GENOMIC DNA]</scope>
    <source>
        <strain evidence="4 5">BR3299</strain>
    </source>
</reference>
<evidence type="ECO:0000256" key="1">
    <source>
        <dbReference type="ARBA" id="ARBA00023002"/>
    </source>
</evidence>
<dbReference type="InterPro" id="IPR041854">
    <property type="entry name" value="BFD-like_2Fe2S-bd_dom_sf"/>
</dbReference>
<dbReference type="SUPFAM" id="SSF51905">
    <property type="entry name" value="FAD/NAD(P)-binding domain"/>
    <property type="match status" value="1"/>
</dbReference>
<dbReference type="Gene3D" id="1.10.10.1100">
    <property type="entry name" value="BFD-like [2Fe-2S]-binding domain"/>
    <property type="match status" value="1"/>
</dbReference>
<dbReference type="PIRSF" id="PIRSF037495">
    <property type="entry name" value="Opine_OX_OoxA/HcnB"/>
    <property type="match status" value="1"/>
</dbReference>
<dbReference type="Pfam" id="PF07992">
    <property type="entry name" value="Pyr_redox_2"/>
    <property type="match status" value="1"/>
</dbReference>
<accession>A0A0H1RCT2</accession>
<keyword evidence="1" id="KW-0560">Oxidoreductase</keyword>
<dbReference type="Pfam" id="PF04324">
    <property type="entry name" value="Fer2_BFD"/>
    <property type="match status" value="1"/>
</dbReference>
<dbReference type="InterPro" id="IPR017224">
    <property type="entry name" value="Opine_Oxase_asu/HCN_bsu"/>
</dbReference>
<dbReference type="PATRIC" id="fig|1225564.3.peg.2766"/>
<dbReference type="AlphaFoldDB" id="A0A0H1RCT2"/>
<dbReference type="PRINTS" id="PR00368">
    <property type="entry name" value="FADPNR"/>
</dbReference>
<feature type="domain" description="FAD/NAD(P)-binding" evidence="3">
    <location>
        <begin position="8"/>
        <end position="313"/>
    </location>
</feature>
<keyword evidence="5" id="KW-1185">Reference proteome</keyword>
<evidence type="ECO:0000313" key="4">
    <source>
        <dbReference type="EMBL" id="KLK93013.1"/>
    </source>
</evidence>
<dbReference type="Gene3D" id="3.50.50.60">
    <property type="entry name" value="FAD/NAD(P)-binding domain"/>
    <property type="match status" value="3"/>
</dbReference>
<dbReference type="InterPro" id="IPR007419">
    <property type="entry name" value="BFD-like_2Fe2S-bd_dom"/>
</dbReference>
<dbReference type="RefSeq" id="WP_047188985.1">
    <property type="nucleotide sequence ID" value="NZ_LCYG01000023.1"/>
</dbReference>
<dbReference type="OrthoDB" id="9801699at2"/>
<dbReference type="STRING" id="1225564.AA309_10545"/>
<dbReference type="CDD" id="cd19946">
    <property type="entry name" value="GlpA-like_Fer2_BFD-like"/>
    <property type="match status" value="1"/>
</dbReference>
<organism evidence="4 5">
    <name type="scientific">Microvirga vignae</name>
    <dbReference type="NCBI Taxonomy" id="1225564"/>
    <lineage>
        <taxon>Bacteria</taxon>
        <taxon>Pseudomonadati</taxon>
        <taxon>Pseudomonadota</taxon>
        <taxon>Alphaproteobacteria</taxon>
        <taxon>Hyphomicrobiales</taxon>
        <taxon>Methylobacteriaceae</taxon>
        <taxon>Microvirga</taxon>
    </lineage>
</organism>
<dbReference type="PRINTS" id="PR00469">
    <property type="entry name" value="PNDRDTASEII"/>
</dbReference>
<proteinExistence type="predicted"/>
<dbReference type="Proteomes" id="UP000035489">
    <property type="component" value="Unassembled WGS sequence"/>
</dbReference>
<evidence type="ECO:0000259" key="3">
    <source>
        <dbReference type="Pfam" id="PF07992"/>
    </source>
</evidence>
<dbReference type="PANTHER" id="PTHR42949:SF3">
    <property type="entry name" value="ANAEROBIC GLYCEROL-3-PHOSPHATE DEHYDROGENASE SUBUNIT B"/>
    <property type="match status" value="1"/>
</dbReference>
<dbReference type="GO" id="GO:0016491">
    <property type="term" value="F:oxidoreductase activity"/>
    <property type="evidence" value="ECO:0007669"/>
    <property type="project" value="UniProtKB-KW"/>
</dbReference>
<evidence type="ECO:0000259" key="2">
    <source>
        <dbReference type="Pfam" id="PF04324"/>
    </source>
</evidence>
<name>A0A0H1RCT2_9HYPH</name>
<dbReference type="PANTHER" id="PTHR42949">
    <property type="entry name" value="ANAEROBIC GLYCEROL-3-PHOSPHATE DEHYDROGENASE SUBUNIT B"/>
    <property type="match status" value="1"/>
</dbReference>
<dbReference type="InterPro" id="IPR036188">
    <property type="entry name" value="FAD/NAD-bd_sf"/>
</dbReference>
<feature type="domain" description="BFD-like [2Fe-2S]-binding" evidence="2">
    <location>
        <begin position="374"/>
        <end position="425"/>
    </location>
</feature>
<gene>
    <name evidence="4" type="ORF">AA309_10545</name>
</gene>
<dbReference type="InterPro" id="IPR051691">
    <property type="entry name" value="Metab_Enz_Cyan_OpOx_G3PDH"/>
</dbReference>